<sequence>MAPRGRPRKRGNPHLDAALKAMAALTFPEKLVRDTVDELLEVYGGDDGWGFIKDASYSVLIDTLLERQKDGTEKWIASPQDHARSEHDTEASAALPSSSRVSSPTCTPMEVLQPQTNQPLNSAPLTQMPDSKDCLPSKRRRPYHGWIGNDDEDLVIVELTPAPLLQGLKLLYCVMGSESARQGGNM</sequence>
<dbReference type="PANTHER" id="PTHR34271:SF1">
    <property type="entry name" value="NUCLEOLAR HISTONE METHYLTRANSFERASE-RELATED PROTEIN"/>
    <property type="match status" value="1"/>
</dbReference>
<organism evidence="3 4">
    <name type="scientific">Rosa chinensis</name>
    <name type="common">China rose</name>
    <dbReference type="NCBI Taxonomy" id="74649"/>
    <lineage>
        <taxon>Eukaryota</taxon>
        <taxon>Viridiplantae</taxon>
        <taxon>Streptophyta</taxon>
        <taxon>Embryophyta</taxon>
        <taxon>Tracheophyta</taxon>
        <taxon>Spermatophyta</taxon>
        <taxon>Magnoliopsida</taxon>
        <taxon>eudicotyledons</taxon>
        <taxon>Gunneridae</taxon>
        <taxon>Pentapetalae</taxon>
        <taxon>rosids</taxon>
        <taxon>fabids</taxon>
        <taxon>Rosales</taxon>
        <taxon>Rosaceae</taxon>
        <taxon>Rosoideae</taxon>
        <taxon>Rosoideae incertae sedis</taxon>
        <taxon>Rosa</taxon>
    </lineage>
</organism>
<dbReference type="OrthoDB" id="1188241at2759"/>
<feature type="compositionally biased region" description="Low complexity" evidence="1">
    <location>
        <begin position="91"/>
        <end position="103"/>
    </location>
</feature>
<gene>
    <name evidence="3" type="ORF">RchiOBHm_Chr6g0274431</name>
</gene>
<dbReference type="Gramene" id="PRQ24618">
    <property type="protein sequence ID" value="PRQ24618"/>
    <property type="gene ID" value="RchiOBHm_Chr6g0274431"/>
</dbReference>
<name>A0A2P6PRR1_ROSCH</name>
<dbReference type="OMA" id="RPYNGWI"/>
<dbReference type="InterPro" id="IPR018848">
    <property type="entry name" value="WIYLD_domain"/>
</dbReference>
<comment type="caution">
    <text evidence="3">The sequence shown here is derived from an EMBL/GenBank/DDBJ whole genome shotgun (WGS) entry which is preliminary data.</text>
</comment>
<feature type="compositionally biased region" description="Polar residues" evidence="1">
    <location>
        <begin position="113"/>
        <end position="129"/>
    </location>
</feature>
<protein>
    <submittedName>
        <fullName evidence="3">Putative WIYLD domain-containing protein</fullName>
    </submittedName>
</protein>
<proteinExistence type="predicted"/>
<feature type="domain" description="WIYLD" evidence="2">
    <location>
        <begin position="9"/>
        <end position="68"/>
    </location>
</feature>
<feature type="region of interest" description="Disordered" evidence="1">
    <location>
        <begin position="77"/>
        <end position="137"/>
    </location>
</feature>
<evidence type="ECO:0000313" key="3">
    <source>
        <dbReference type="EMBL" id="PRQ24618.1"/>
    </source>
</evidence>
<dbReference type="EMBL" id="PDCK01000044">
    <property type="protein sequence ID" value="PRQ24618.1"/>
    <property type="molecule type" value="Genomic_DNA"/>
</dbReference>
<dbReference type="Gene3D" id="1.10.8.850">
    <property type="entry name" value="Histone-lysine N methyltransferase , C-terminal domain-like"/>
    <property type="match status" value="1"/>
</dbReference>
<reference evidence="3 4" key="1">
    <citation type="journal article" date="2018" name="Nat. Genet.">
        <title>The Rosa genome provides new insights in the design of modern roses.</title>
        <authorList>
            <person name="Bendahmane M."/>
        </authorList>
    </citation>
    <scope>NUCLEOTIDE SEQUENCE [LARGE SCALE GENOMIC DNA]</scope>
    <source>
        <strain evidence="4">cv. Old Blush</strain>
    </source>
</reference>
<dbReference type="InterPro" id="IPR043017">
    <property type="entry name" value="WIYLD_dom_sf"/>
</dbReference>
<dbReference type="Proteomes" id="UP000238479">
    <property type="component" value="Chromosome 6"/>
</dbReference>
<evidence type="ECO:0000313" key="4">
    <source>
        <dbReference type="Proteomes" id="UP000238479"/>
    </source>
</evidence>
<accession>A0A2P6PRR1</accession>
<dbReference type="Pfam" id="PF10440">
    <property type="entry name" value="WIYLD"/>
    <property type="match status" value="1"/>
</dbReference>
<dbReference type="AlphaFoldDB" id="A0A2P6PRR1"/>
<keyword evidence="4" id="KW-1185">Reference proteome</keyword>
<feature type="compositionally biased region" description="Basic and acidic residues" evidence="1">
    <location>
        <begin position="81"/>
        <end position="90"/>
    </location>
</feature>
<dbReference type="STRING" id="74649.A0A2P6PRR1"/>
<evidence type="ECO:0000259" key="2">
    <source>
        <dbReference type="Pfam" id="PF10440"/>
    </source>
</evidence>
<dbReference type="PANTHER" id="PTHR34271">
    <property type="entry name" value="NUCLEOLAR HISTONE METHYLTRANSFERASE-RELATED PROTEIN"/>
    <property type="match status" value="1"/>
</dbReference>
<evidence type="ECO:0000256" key="1">
    <source>
        <dbReference type="SAM" id="MobiDB-lite"/>
    </source>
</evidence>